<comment type="caution">
    <text evidence="2">The sequence shown here is derived from an EMBL/GenBank/DDBJ whole genome shotgun (WGS) entry which is preliminary data.</text>
</comment>
<proteinExistence type="predicted"/>
<dbReference type="Proteomes" id="UP000294028">
    <property type="component" value="Unassembled WGS sequence"/>
</dbReference>
<name>A0A482T2E7_9EURY</name>
<reference evidence="2 3" key="1">
    <citation type="submission" date="2018-12" db="EMBL/GenBank/DDBJ databases">
        <title>Genome analysis provides insights into bioremediation potentialities of Halogeometricum borinquense strain N11.</title>
        <authorList>
            <person name="Najjari A."/>
            <person name="Youssef N."/>
            <person name="Fhoula I."/>
            <person name="Ben Dhia O."/>
            <person name="Mahjoubi M."/>
            <person name="Ouzari H.I."/>
            <person name="Cherif A."/>
        </authorList>
    </citation>
    <scope>NUCLEOTIDE SEQUENCE [LARGE SCALE GENOMIC DNA]</scope>
    <source>
        <strain evidence="2 3">N11</strain>
    </source>
</reference>
<organism evidence="2 3">
    <name type="scientific">Halogeometricum borinquense</name>
    <dbReference type="NCBI Taxonomy" id="60847"/>
    <lineage>
        <taxon>Archaea</taxon>
        <taxon>Methanobacteriati</taxon>
        <taxon>Methanobacteriota</taxon>
        <taxon>Stenosarchaea group</taxon>
        <taxon>Halobacteria</taxon>
        <taxon>Halobacteriales</taxon>
        <taxon>Haloferacaceae</taxon>
        <taxon>Halogeometricum</taxon>
    </lineage>
</organism>
<dbReference type="AlphaFoldDB" id="A0A482T2E7"/>
<evidence type="ECO:0000313" key="3">
    <source>
        <dbReference type="Proteomes" id="UP000294028"/>
    </source>
</evidence>
<evidence type="ECO:0000313" key="2">
    <source>
        <dbReference type="EMBL" id="RYJ08222.1"/>
    </source>
</evidence>
<sequence>MNAHNKQTYRDQQTTAAEQPLAAQEPASVTVESRSIRVVLERLSDHRCDYCGEVIGEKTQYRNVTVRDSNGEICDYAFCTEECSTSCFGSR</sequence>
<gene>
    <name evidence="2" type="ORF">ELS19_16795</name>
</gene>
<dbReference type="OMA" id="RCAMEAS"/>
<evidence type="ECO:0000256" key="1">
    <source>
        <dbReference type="SAM" id="MobiDB-lite"/>
    </source>
</evidence>
<feature type="region of interest" description="Disordered" evidence="1">
    <location>
        <begin position="1"/>
        <end position="28"/>
    </location>
</feature>
<feature type="compositionally biased region" description="Low complexity" evidence="1">
    <location>
        <begin position="12"/>
        <end position="27"/>
    </location>
</feature>
<dbReference type="EMBL" id="RZHH01000003">
    <property type="protein sequence ID" value="RYJ08222.1"/>
    <property type="molecule type" value="Genomic_DNA"/>
</dbReference>
<accession>A0A482T2E7</accession>
<protein>
    <recommendedName>
        <fullName evidence="4">MYM-type domain-containing protein</fullName>
    </recommendedName>
</protein>
<evidence type="ECO:0008006" key="4">
    <source>
        <dbReference type="Google" id="ProtNLM"/>
    </source>
</evidence>